<keyword evidence="2" id="KW-1185">Reference proteome</keyword>
<dbReference type="Proteomes" id="UP001178508">
    <property type="component" value="Chromosome 4"/>
</dbReference>
<reference evidence="1" key="1">
    <citation type="submission" date="2023-08" db="EMBL/GenBank/DDBJ databases">
        <authorList>
            <person name="Alioto T."/>
            <person name="Alioto T."/>
            <person name="Gomez Garrido J."/>
        </authorList>
    </citation>
    <scope>NUCLEOTIDE SEQUENCE</scope>
</reference>
<proteinExistence type="predicted"/>
<name>A0AAV1F0I0_XYRNO</name>
<sequence length="114" mass="12114">MPIGCIRCQPRGNKNYILCNKFLKFVHSSIGIAGGGGIYDLYCSPSPEGAVLRVSSPSEEADGIHSIYSLCFLHALTLQSPAVHPSDSILPPSVQMCTAPLVLITVCPFISPPT</sequence>
<dbReference type="EMBL" id="OY660867">
    <property type="protein sequence ID" value="CAJ1054435.1"/>
    <property type="molecule type" value="Genomic_DNA"/>
</dbReference>
<dbReference type="AlphaFoldDB" id="A0AAV1F0I0"/>
<accession>A0AAV1F0I0</accession>
<protein>
    <submittedName>
        <fullName evidence="1">Uncharacterized protein</fullName>
    </submittedName>
</protein>
<evidence type="ECO:0000313" key="2">
    <source>
        <dbReference type="Proteomes" id="UP001178508"/>
    </source>
</evidence>
<evidence type="ECO:0000313" key="1">
    <source>
        <dbReference type="EMBL" id="CAJ1054435.1"/>
    </source>
</evidence>
<organism evidence="1 2">
    <name type="scientific">Xyrichtys novacula</name>
    <name type="common">Pearly razorfish</name>
    <name type="synonym">Hemipteronotus novacula</name>
    <dbReference type="NCBI Taxonomy" id="13765"/>
    <lineage>
        <taxon>Eukaryota</taxon>
        <taxon>Metazoa</taxon>
        <taxon>Chordata</taxon>
        <taxon>Craniata</taxon>
        <taxon>Vertebrata</taxon>
        <taxon>Euteleostomi</taxon>
        <taxon>Actinopterygii</taxon>
        <taxon>Neopterygii</taxon>
        <taxon>Teleostei</taxon>
        <taxon>Neoteleostei</taxon>
        <taxon>Acanthomorphata</taxon>
        <taxon>Eupercaria</taxon>
        <taxon>Labriformes</taxon>
        <taxon>Labridae</taxon>
        <taxon>Xyrichtys</taxon>
    </lineage>
</organism>
<gene>
    <name evidence="1" type="ORF">XNOV1_A022202</name>
</gene>